<dbReference type="CDD" id="cd05910">
    <property type="entry name" value="FACL_like_1"/>
    <property type="match status" value="1"/>
</dbReference>
<dbReference type="InterPro" id="IPR042099">
    <property type="entry name" value="ANL_N_sf"/>
</dbReference>
<keyword evidence="3" id="KW-1185">Reference proteome</keyword>
<dbReference type="Gene3D" id="3.40.50.12780">
    <property type="entry name" value="N-terminal domain of ligase-like"/>
    <property type="match status" value="1"/>
</dbReference>
<dbReference type="EMBL" id="VLLN01000031">
    <property type="protein sequence ID" value="TWJ14047.1"/>
    <property type="molecule type" value="Genomic_DNA"/>
</dbReference>
<proteinExistence type="predicted"/>
<sequence length="543" mass="58252">MDIVNISRPLTELARLQPDSPAIVFPSRNHALTYRELDEESDRLAAGLTGLGIGRGVRTALLVPPGPELFSLTFALFKAGAVPVFIDPGIGGRNMKGCLAEAAPTAFIGIPKAHLARRLLGWGKDTLRILVTVGGGRLWGGVPLTEVSKSGEAGVPFTAAPTERDEVAAILFTSGSTGPPKGAVYTHGNFAAQVAALKEIYGITPGEVDLPTFPLFALFAPALGMTAIIPRMDFTRPGRVDPEQIIGPAKAFNATTMFGSPALLNRVGRYGAERGVRLPALRRVISAGAPVPPHVLERFSALLPDDGEIFTPYGATEALPVSSIGSREILGETGRLTFEGRGVCVGQPVNGLSLAIIPISDEPIAEWHDDLMLRPGEVGEITVSGPQVTGSYFNRPEATRLAKITESSGRIWHRMGDVGYLDNEGRIWFCGRKAHRVVTKEGTLFTIPVEGVFNVHPAVFRTALVGIGENGAQRPVLCVELEKGTPKLGRERIRQELLERGAAFPHTAGIRDILFHPSFPVDIRHNAKIFREKLALWAAGRLT</sequence>
<accession>A0A562V8J2</accession>
<dbReference type="InterPro" id="IPR020845">
    <property type="entry name" value="AMP-binding_CS"/>
</dbReference>
<dbReference type="PROSITE" id="PS00455">
    <property type="entry name" value="AMP_BINDING"/>
    <property type="match status" value="1"/>
</dbReference>
<reference evidence="2 3" key="1">
    <citation type="submission" date="2019-07" db="EMBL/GenBank/DDBJ databases">
        <title>Genomic Encyclopedia of Archaeal and Bacterial Type Strains, Phase II (KMG-II): from individual species to whole genera.</title>
        <authorList>
            <person name="Goeker M."/>
        </authorList>
    </citation>
    <scope>NUCLEOTIDE SEQUENCE [LARGE SCALE GENOMIC DNA]</scope>
    <source>
        <strain evidence="2 3">ATCC BAA-1139</strain>
    </source>
</reference>
<dbReference type="PANTHER" id="PTHR43767:SF1">
    <property type="entry name" value="NONRIBOSOMAL PEPTIDE SYNTHASE PES1 (EUROFUNG)-RELATED"/>
    <property type="match status" value="1"/>
</dbReference>
<protein>
    <submittedName>
        <fullName evidence="2">Acyl-CoA synthetase (AMP-forming)/AMP-acid ligase II</fullName>
    </submittedName>
</protein>
<dbReference type="GO" id="GO:0016874">
    <property type="term" value="F:ligase activity"/>
    <property type="evidence" value="ECO:0007669"/>
    <property type="project" value="UniProtKB-KW"/>
</dbReference>
<evidence type="ECO:0000259" key="1">
    <source>
        <dbReference type="Pfam" id="PF00501"/>
    </source>
</evidence>
<dbReference type="Proteomes" id="UP000319449">
    <property type="component" value="Unassembled WGS sequence"/>
</dbReference>
<dbReference type="PANTHER" id="PTHR43767">
    <property type="entry name" value="LONG-CHAIN-FATTY-ACID--COA LIGASE"/>
    <property type="match status" value="1"/>
</dbReference>
<comment type="caution">
    <text evidence="2">The sequence shown here is derived from an EMBL/GenBank/DDBJ whole genome shotgun (WGS) entry which is preliminary data.</text>
</comment>
<keyword evidence="2" id="KW-0436">Ligase</keyword>
<name>A0A562V8J2_9BACT</name>
<evidence type="ECO:0000313" key="2">
    <source>
        <dbReference type="EMBL" id="TWJ14047.1"/>
    </source>
</evidence>
<dbReference type="InterPro" id="IPR050237">
    <property type="entry name" value="ATP-dep_AMP-bd_enzyme"/>
</dbReference>
<organism evidence="2 3">
    <name type="scientific">Geobacter argillaceus</name>
    <dbReference type="NCBI Taxonomy" id="345631"/>
    <lineage>
        <taxon>Bacteria</taxon>
        <taxon>Pseudomonadati</taxon>
        <taxon>Thermodesulfobacteriota</taxon>
        <taxon>Desulfuromonadia</taxon>
        <taxon>Geobacterales</taxon>
        <taxon>Geobacteraceae</taxon>
        <taxon>Geobacter</taxon>
    </lineage>
</organism>
<gene>
    <name evidence="2" type="ORF">JN12_03546</name>
</gene>
<dbReference type="NCBIfam" id="NF006754">
    <property type="entry name" value="PRK09274.1"/>
    <property type="match status" value="1"/>
</dbReference>
<dbReference type="InterPro" id="IPR000873">
    <property type="entry name" value="AMP-dep_synth/lig_dom"/>
</dbReference>
<dbReference type="AlphaFoldDB" id="A0A562V8J2"/>
<evidence type="ECO:0000313" key="3">
    <source>
        <dbReference type="Proteomes" id="UP000319449"/>
    </source>
</evidence>
<feature type="domain" description="AMP-dependent synthetase/ligase" evidence="1">
    <location>
        <begin position="13"/>
        <end position="393"/>
    </location>
</feature>
<dbReference type="Pfam" id="PF00501">
    <property type="entry name" value="AMP-binding"/>
    <property type="match status" value="1"/>
</dbReference>
<dbReference type="SUPFAM" id="SSF56801">
    <property type="entry name" value="Acetyl-CoA synthetase-like"/>
    <property type="match status" value="1"/>
</dbReference>